<name>A0A8T1N914_CARIL</name>
<proteinExistence type="predicted"/>
<accession>A0A8T1N914</accession>
<sequence length="55" mass="6306">MRKVSKQLQSVSIGGCGFPRIKPTFSFLSLNLTEKPTIVLEWNKLLYDQLFLCCI</sequence>
<organism evidence="1 2">
    <name type="scientific">Carya illinoinensis</name>
    <name type="common">Pecan</name>
    <dbReference type="NCBI Taxonomy" id="32201"/>
    <lineage>
        <taxon>Eukaryota</taxon>
        <taxon>Viridiplantae</taxon>
        <taxon>Streptophyta</taxon>
        <taxon>Embryophyta</taxon>
        <taxon>Tracheophyta</taxon>
        <taxon>Spermatophyta</taxon>
        <taxon>Magnoliopsida</taxon>
        <taxon>eudicotyledons</taxon>
        <taxon>Gunneridae</taxon>
        <taxon>Pentapetalae</taxon>
        <taxon>rosids</taxon>
        <taxon>fabids</taxon>
        <taxon>Fagales</taxon>
        <taxon>Juglandaceae</taxon>
        <taxon>Carya</taxon>
    </lineage>
</organism>
<evidence type="ECO:0000313" key="1">
    <source>
        <dbReference type="EMBL" id="KAG6625988.1"/>
    </source>
</evidence>
<reference evidence="1" key="1">
    <citation type="submission" date="2020-12" db="EMBL/GenBank/DDBJ databases">
        <title>WGS assembly of Carya illinoinensis cv. Pawnee.</title>
        <authorList>
            <person name="Platts A."/>
            <person name="Shu S."/>
            <person name="Wright S."/>
            <person name="Barry K."/>
            <person name="Edger P."/>
            <person name="Pires J.C."/>
            <person name="Schmutz J."/>
        </authorList>
    </citation>
    <scope>NUCLEOTIDE SEQUENCE</scope>
    <source>
        <tissue evidence="1">Leaf</tissue>
    </source>
</reference>
<gene>
    <name evidence="1" type="ORF">CIPAW_15G015600</name>
</gene>
<dbReference type="AlphaFoldDB" id="A0A8T1N914"/>
<protein>
    <submittedName>
        <fullName evidence="1">Uncharacterized protein</fullName>
    </submittedName>
</protein>
<keyword evidence="2" id="KW-1185">Reference proteome</keyword>
<dbReference type="EMBL" id="CM031823">
    <property type="protein sequence ID" value="KAG6625988.1"/>
    <property type="molecule type" value="Genomic_DNA"/>
</dbReference>
<dbReference type="Proteomes" id="UP000811609">
    <property type="component" value="Chromosome 15"/>
</dbReference>
<evidence type="ECO:0000313" key="2">
    <source>
        <dbReference type="Proteomes" id="UP000811609"/>
    </source>
</evidence>
<comment type="caution">
    <text evidence="1">The sequence shown here is derived from an EMBL/GenBank/DDBJ whole genome shotgun (WGS) entry which is preliminary data.</text>
</comment>